<name>A0A9D4G3W0_DREPO</name>
<evidence type="ECO:0000313" key="2">
    <source>
        <dbReference type="Proteomes" id="UP000828390"/>
    </source>
</evidence>
<organism evidence="1 2">
    <name type="scientific">Dreissena polymorpha</name>
    <name type="common">Zebra mussel</name>
    <name type="synonym">Mytilus polymorpha</name>
    <dbReference type="NCBI Taxonomy" id="45954"/>
    <lineage>
        <taxon>Eukaryota</taxon>
        <taxon>Metazoa</taxon>
        <taxon>Spiralia</taxon>
        <taxon>Lophotrochozoa</taxon>
        <taxon>Mollusca</taxon>
        <taxon>Bivalvia</taxon>
        <taxon>Autobranchia</taxon>
        <taxon>Heteroconchia</taxon>
        <taxon>Euheterodonta</taxon>
        <taxon>Imparidentia</taxon>
        <taxon>Neoheterodontei</taxon>
        <taxon>Myida</taxon>
        <taxon>Dreissenoidea</taxon>
        <taxon>Dreissenidae</taxon>
        <taxon>Dreissena</taxon>
    </lineage>
</organism>
<dbReference type="AlphaFoldDB" id="A0A9D4G3W0"/>
<dbReference type="Proteomes" id="UP000828390">
    <property type="component" value="Unassembled WGS sequence"/>
</dbReference>
<dbReference type="EMBL" id="JAIWYP010000006">
    <property type="protein sequence ID" value="KAH3808376.1"/>
    <property type="molecule type" value="Genomic_DNA"/>
</dbReference>
<evidence type="ECO:0000313" key="1">
    <source>
        <dbReference type="EMBL" id="KAH3808376.1"/>
    </source>
</evidence>
<comment type="caution">
    <text evidence="1">The sequence shown here is derived from an EMBL/GenBank/DDBJ whole genome shotgun (WGS) entry which is preliminary data.</text>
</comment>
<accession>A0A9D4G3W0</accession>
<protein>
    <submittedName>
        <fullName evidence="1">Uncharacterized protein</fullName>
    </submittedName>
</protein>
<reference evidence="1" key="2">
    <citation type="submission" date="2020-11" db="EMBL/GenBank/DDBJ databases">
        <authorList>
            <person name="McCartney M.A."/>
            <person name="Auch B."/>
            <person name="Kono T."/>
            <person name="Mallez S."/>
            <person name="Becker A."/>
            <person name="Gohl D.M."/>
            <person name="Silverstein K.A.T."/>
            <person name="Koren S."/>
            <person name="Bechman K.B."/>
            <person name="Herman A."/>
            <person name="Abrahante J.E."/>
            <person name="Garbe J."/>
        </authorList>
    </citation>
    <scope>NUCLEOTIDE SEQUENCE</scope>
    <source>
        <strain evidence="1">Duluth1</strain>
        <tissue evidence="1">Whole animal</tissue>
    </source>
</reference>
<gene>
    <name evidence="1" type="ORF">DPMN_136729</name>
</gene>
<proteinExistence type="predicted"/>
<sequence>MTCTHITRDFHDIAVYITMTRRAIFPTGSASSLSGSLVPDLFGAAQIADFSGINMFFSAVAAFTGLPAAGE</sequence>
<reference evidence="1" key="1">
    <citation type="journal article" date="2019" name="bioRxiv">
        <title>The Genome of the Zebra Mussel, Dreissena polymorpha: A Resource for Invasive Species Research.</title>
        <authorList>
            <person name="McCartney M.A."/>
            <person name="Auch B."/>
            <person name="Kono T."/>
            <person name="Mallez S."/>
            <person name="Zhang Y."/>
            <person name="Obille A."/>
            <person name="Becker A."/>
            <person name="Abrahante J.E."/>
            <person name="Garbe J."/>
            <person name="Badalamenti J.P."/>
            <person name="Herman A."/>
            <person name="Mangelson H."/>
            <person name="Liachko I."/>
            <person name="Sullivan S."/>
            <person name="Sone E.D."/>
            <person name="Koren S."/>
            <person name="Silverstein K.A.T."/>
            <person name="Beckman K.B."/>
            <person name="Gohl D.M."/>
        </authorList>
    </citation>
    <scope>NUCLEOTIDE SEQUENCE</scope>
    <source>
        <strain evidence="1">Duluth1</strain>
        <tissue evidence="1">Whole animal</tissue>
    </source>
</reference>
<keyword evidence="2" id="KW-1185">Reference proteome</keyword>